<evidence type="ECO:0000256" key="3">
    <source>
        <dbReference type="ARBA" id="ARBA00005833"/>
    </source>
</evidence>
<evidence type="ECO:0000313" key="13">
    <source>
        <dbReference type="EMBL" id="SDL24882.1"/>
    </source>
</evidence>
<sequence>MMSLRWARALALLVLGLAAGLAQGKDKQPTAIVVGAGLSGLSAAYELQQAGWQVTLLEAKPTVGGRSGLAAGEWVGNAKVQPVLNGYLDSFKIKTQPAPDYVRTPGYLIDGQYFSATELADKQPTTAQALLRFEKTLDDLAAAIDDPLNPAANNTLFALDQINVARWLDKLELPPTARLLVNQRIRTRYDEPSRLSLLYLAQQTRVYRGIDDRDLRAARLPGGSQVLAQAFVKKLKTIKTKARVSAISQDKDGVTVKVGATGYHADYVVLAVPLRALAQIQFIPALSERQQGALKSTNYGWRDQMLLKFKSPVWDSKARMSGEIYSDQGLGMLWIEPALKGGANVLINLSGDNARLLQAFGDRQMVDQVLIRLHKHYPKARGAFSGYEIRRYSTDPGTVGAYLAYGPGQISRFWRLWEQPLQRVAFAGEHTDALHPGTLEGALSSGKRAAAQLQDLLAGKTIEPVQPAAAAPKQPEPAKAEEAKPKPGFFSGLFK</sequence>
<dbReference type="SUPFAM" id="SSF51905">
    <property type="entry name" value="FAD/NAD(P)-binding domain"/>
    <property type="match status" value="1"/>
</dbReference>
<feature type="signal peptide" evidence="11">
    <location>
        <begin position="1"/>
        <end position="24"/>
    </location>
</feature>
<dbReference type="GO" id="GO:0009851">
    <property type="term" value="P:auxin biosynthetic process"/>
    <property type="evidence" value="ECO:0007669"/>
    <property type="project" value="UniProtKB-KW"/>
</dbReference>
<feature type="chain" id="PRO_5011518249" description="Tryptophan 2-monooxygenase" evidence="11">
    <location>
        <begin position="25"/>
        <end position="495"/>
    </location>
</feature>
<proteinExistence type="inferred from homology"/>
<feature type="region of interest" description="Disordered" evidence="10">
    <location>
        <begin position="464"/>
        <end position="495"/>
    </location>
</feature>
<feature type="binding site" evidence="9">
    <location>
        <begin position="58"/>
        <end position="59"/>
    </location>
    <ligand>
        <name>FAD</name>
        <dbReference type="ChEBI" id="CHEBI:57692"/>
    </ligand>
</feature>
<dbReference type="PANTHER" id="PTHR10742:SF410">
    <property type="entry name" value="LYSINE-SPECIFIC HISTONE DEMETHYLASE 2"/>
    <property type="match status" value="1"/>
</dbReference>
<name>A0A1G9IIF1_9PSED</name>
<dbReference type="InterPro" id="IPR002937">
    <property type="entry name" value="Amino_oxidase"/>
</dbReference>
<evidence type="ECO:0000256" key="4">
    <source>
        <dbReference type="ARBA" id="ARBA00012535"/>
    </source>
</evidence>
<dbReference type="Proteomes" id="UP000198706">
    <property type="component" value="Unassembled WGS sequence"/>
</dbReference>
<evidence type="ECO:0000259" key="12">
    <source>
        <dbReference type="Pfam" id="PF01593"/>
    </source>
</evidence>
<feature type="binding site" evidence="9">
    <location>
        <position position="39"/>
    </location>
    <ligand>
        <name>FAD</name>
        <dbReference type="ChEBI" id="CHEBI:57692"/>
    </ligand>
</feature>
<evidence type="ECO:0000256" key="5">
    <source>
        <dbReference type="ARBA" id="ARBA00017871"/>
    </source>
</evidence>
<comment type="catalytic activity">
    <reaction evidence="8">
        <text>L-tryptophan + O2 = indole-3-acetamide + CO2 + H2O</text>
        <dbReference type="Rhea" id="RHEA:16165"/>
        <dbReference type="ChEBI" id="CHEBI:15377"/>
        <dbReference type="ChEBI" id="CHEBI:15379"/>
        <dbReference type="ChEBI" id="CHEBI:16031"/>
        <dbReference type="ChEBI" id="CHEBI:16526"/>
        <dbReference type="ChEBI" id="CHEBI:57912"/>
        <dbReference type="EC" id="1.13.12.3"/>
    </reaction>
</comment>
<evidence type="ECO:0000256" key="10">
    <source>
        <dbReference type="SAM" id="MobiDB-lite"/>
    </source>
</evidence>
<reference evidence="13 14" key="1">
    <citation type="submission" date="2016-10" db="EMBL/GenBank/DDBJ databases">
        <authorList>
            <person name="de Groot N.N."/>
        </authorList>
    </citation>
    <scope>NUCLEOTIDE SEQUENCE [LARGE SCALE GENOMIC DNA]</scope>
    <source>
        <strain evidence="13 14">JCM 21544</strain>
    </source>
</reference>
<evidence type="ECO:0000256" key="1">
    <source>
        <dbReference type="ARBA" id="ARBA00001974"/>
    </source>
</evidence>
<keyword evidence="6" id="KW-0560">Oxidoreductase</keyword>
<organism evidence="13 14">
    <name type="scientific">Pseudomonas indica</name>
    <dbReference type="NCBI Taxonomy" id="137658"/>
    <lineage>
        <taxon>Bacteria</taxon>
        <taxon>Pseudomonadati</taxon>
        <taxon>Pseudomonadota</taxon>
        <taxon>Gammaproteobacteria</taxon>
        <taxon>Pseudomonadales</taxon>
        <taxon>Pseudomonadaceae</taxon>
        <taxon>Pseudomonas</taxon>
    </lineage>
</organism>
<evidence type="ECO:0000256" key="6">
    <source>
        <dbReference type="ARBA" id="ARBA00023002"/>
    </source>
</evidence>
<evidence type="ECO:0000256" key="11">
    <source>
        <dbReference type="SAM" id="SignalP"/>
    </source>
</evidence>
<keyword evidence="7" id="KW-0073">Auxin biosynthesis</keyword>
<evidence type="ECO:0000256" key="8">
    <source>
        <dbReference type="ARBA" id="ARBA00047321"/>
    </source>
</evidence>
<dbReference type="SUPFAM" id="SSF54373">
    <property type="entry name" value="FAD-linked reductases, C-terminal domain"/>
    <property type="match status" value="1"/>
</dbReference>
<dbReference type="InterPro" id="IPR036188">
    <property type="entry name" value="FAD/NAD-bd_sf"/>
</dbReference>
<feature type="compositionally biased region" description="Basic and acidic residues" evidence="10">
    <location>
        <begin position="476"/>
        <end position="485"/>
    </location>
</feature>
<dbReference type="Gene3D" id="3.90.660.10">
    <property type="match status" value="1"/>
</dbReference>
<keyword evidence="11" id="KW-0732">Signal</keyword>
<feature type="compositionally biased region" description="Low complexity" evidence="10">
    <location>
        <begin position="464"/>
        <end position="473"/>
    </location>
</feature>
<feature type="binding site" evidence="9">
    <location>
        <position position="244"/>
    </location>
    <ligand>
        <name>FAD</name>
        <dbReference type="ChEBI" id="CHEBI:57692"/>
    </ligand>
</feature>
<dbReference type="Pfam" id="PF01593">
    <property type="entry name" value="Amino_oxidase"/>
    <property type="match status" value="1"/>
</dbReference>
<gene>
    <name evidence="13" type="ORF">SAMN05216186_11714</name>
</gene>
<evidence type="ECO:0000256" key="2">
    <source>
        <dbReference type="ARBA" id="ARBA00004814"/>
    </source>
</evidence>
<dbReference type="Gene3D" id="3.50.50.60">
    <property type="entry name" value="FAD/NAD(P)-binding domain"/>
    <property type="match status" value="1"/>
</dbReference>
<evidence type="ECO:0000313" key="14">
    <source>
        <dbReference type="Proteomes" id="UP000198706"/>
    </source>
</evidence>
<evidence type="ECO:0000256" key="9">
    <source>
        <dbReference type="PIRSR" id="PIRSR601613-1"/>
    </source>
</evidence>
<dbReference type="InterPro" id="IPR001613">
    <property type="entry name" value="Flavin_amine_oxidase"/>
</dbReference>
<dbReference type="InterPro" id="IPR050281">
    <property type="entry name" value="Flavin_monoamine_oxidase"/>
</dbReference>
<comment type="similarity">
    <text evidence="3">Belongs to the tryptophan 2-monooxygenase family.</text>
</comment>
<dbReference type="Gene3D" id="1.10.405.10">
    <property type="entry name" value="Guanine Nucleotide Dissociation Inhibitor, domain 1"/>
    <property type="match status" value="1"/>
</dbReference>
<dbReference type="EC" id="1.13.12.3" evidence="4"/>
<comment type="pathway">
    <text evidence="2">Plant hormone metabolism; auxin biosynthesis.</text>
</comment>
<dbReference type="EMBL" id="FNFD01000017">
    <property type="protein sequence ID" value="SDL24882.1"/>
    <property type="molecule type" value="Genomic_DNA"/>
</dbReference>
<dbReference type="PANTHER" id="PTHR10742">
    <property type="entry name" value="FLAVIN MONOAMINE OXIDASE"/>
    <property type="match status" value="1"/>
</dbReference>
<protein>
    <recommendedName>
        <fullName evidence="5">Tryptophan 2-monooxygenase</fullName>
        <ecNumber evidence="4">1.13.12.3</ecNumber>
    </recommendedName>
</protein>
<comment type="cofactor">
    <cofactor evidence="1">
        <name>FAD</name>
        <dbReference type="ChEBI" id="CHEBI:57692"/>
    </cofactor>
</comment>
<accession>A0A1G9IIF1</accession>
<dbReference type="AlphaFoldDB" id="A0A1G9IIF1"/>
<keyword evidence="14" id="KW-1185">Reference proteome</keyword>
<dbReference type="STRING" id="137658.SAMN05216186_11714"/>
<dbReference type="GO" id="GO:0050361">
    <property type="term" value="F:tryptophan 2-monooxygenase activity"/>
    <property type="evidence" value="ECO:0007669"/>
    <property type="project" value="UniProtKB-EC"/>
</dbReference>
<evidence type="ECO:0000256" key="7">
    <source>
        <dbReference type="ARBA" id="ARBA00023070"/>
    </source>
</evidence>
<dbReference type="PRINTS" id="PR00757">
    <property type="entry name" value="AMINEOXDASEF"/>
</dbReference>
<feature type="domain" description="Amine oxidase" evidence="12">
    <location>
        <begin position="38"/>
        <end position="453"/>
    </location>
</feature>